<gene>
    <name evidence="1" type="ORF">SAMN05421837_10416</name>
</gene>
<evidence type="ECO:0000313" key="1">
    <source>
        <dbReference type="EMBL" id="SEF28109.1"/>
    </source>
</evidence>
<dbReference type="Proteomes" id="UP000198878">
    <property type="component" value="Unassembled WGS sequence"/>
</dbReference>
<dbReference type="EMBL" id="FNUJ01000004">
    <property type="protein sequence ID" value="SEF28109.1"/>
    <property type="molecule type" value="Genomic_DNA"/>
</dbReference>
<reference evidence="2" key="1">
    <citation type="submission" date="2016-10" db="EMBL/GenBank/DDBJ databases">
        <authorList>
            <person name="Varghese N."/>
            <person name="Submissions S."/>
        </authorList>
    </citation>
    <scope>NUCLEOTIDE SEQUENCE [LARGE SCALE GENOMIC DNA]</scope>
    <source>
        <strain evidence="2">DSM 44654</strain>
    </source>
</reference>
<sequence>MVQTPSYFEYYAHTYVVDSTPDGGLTGRILNWQTGAFEEQPDHVPDVLLGHEAEIVKLTWERFVIRTEEERHHYLRGDGPIFALYQTIDAIWAATEEDSRRITKEERALIDSLYRRTFKMWEDEFARRDAGEAPTFTFTSVFEK</sequence>
<dbReference type="STRING" id="218821.SAMN05421837_10416"/>
<dbReference type="AlphaFoldDB" id="A0A1H5QPX3"/>
<name>A0A1H5QPX3_9PSEU</name>
<accession>A0A1H5QPX3</accession>
<protein>
    <submittedName>
        <fullName evidence="1">Uncharacterized protein</fullName>
    </submittedName>
</protein>
<evidence type="ECO:0000313" key="2">
    <source>
        <dbReference type="Proteomes" id="UP000198878"/>
    </source>
</evidence>
<dbReference type="RefSeq" id="WP_086681760.1">
    <property type="nucleotide sequence ID" value="NZ_FNUJ01000004.1"/>
</dbReference>
<proteinExistence type="predicted"/>
<dbReference type="OrthoDB" id="4564732at2"/>
<keyword evidence="2" id="KW-1185">Reference proteome</keyword>
<organism evidence="1 2">
    <name type="scientific">Amycolatopsis pretoriensis</name>
    <dbReference type="NCBI Taxonomy" id="218821"/>
    <lineage>
        <taxon>Bacteria</taxon>
        <taxon>Bacillati</taxon>
        <taxon>Actinomycetota</taxon>
        <taxon>Actinomycetes</taxon>
        <taxon>Pseudonocardiales</taxon>
        <taxon>Pseudonocardiaceae</taxon>
        <taxon>Amycolatopsis</taxon>
    </lineage>
</organism>